<dbReference type="Proteomes" id="UP000192247">
    <property type="component" value="Unassembled WGS sequence"/>
</dbReference>
<reference evidence="1 2" key="1">
    <citation type="journal article" date="2017" name="Gigascience">
        <title>Draft genome of the honey bee ectoparasitic mite, Tropilaelaps mercedesae, is shaped by the parasitic life history.</title>
        <authorList>
            <person name="Dong X."/>
            <person name="Armstrong S.D."/>
            <person name="Xia D."/>
            <person name="Makepeace B.L."/>
            <person name="Darby A.C."/>
            <person name="Kadowaki T."/>
        </authorList>
    </citation>
    <scope>NUCLEOTIDE SEQUENCE [LARGE SCALE GENOMIC DNA]</scope>
    <source>
        <strain evidence="1">Wuxi-XJTLU</strain>
    </source>
</reference>
<keyword evidence="2" id="KW-1185">Reference proteome</keyword>
<dbReference type="AlphaFoldDB" id="A0A1V9XMQ1"/>
<sequence length="128" mass="14336">MYADGTVRGAGRTAWREPAVCWTIVANSEKMSYKRRETTIGGTSAELTRLPNMWRRYPTLDVVAVRLAEGKIRATNLQPTAEKSPAQAFFFHRVSRCPVAAAPSTSTWRAVHTIRACQATRTRRRSPS</sequence>
<dbReference type="InParanoid" id="A0A1V9XMQ1"/>
<name>A0A1V9XMQ1_9ACAR</name>
<evidence type="ECO:0000313" key="2">
    <source>
        <dbReference type="Proteomes" id="UP000192247"/>
    </source>
</evidence>
<evidence type="ECO:0000313" key="1">
    <source>
        <dbReference type="EMBL" id="OQR74784.1"/>
    </source>
</evidence>
<comment type="caution">
    <text evidence="1">The sequence shown here is derived from an EMBL/GenBank/DDBJ whole genome shotgun (WGS) entry which is preliminary data.</text>
</comment>
<proteinExistence type="predicted"/>
<gene>
    <name evidence="1" type="ORF">BIW11_03361</name>
</gene>
<dbReference type="EMBL" id="MNPL01007380">
    <property type="protein sequence ID" value="OQR74784.1"/>
    <property type="molecule type" value="Genomic_DNA"/>
</dbReference>
<protein>
    <submittedName>
        <fullName evidence="1">Uncharacterized protein</fullName>
    </submittedName>
</protein>
<organism evidence="1 2">
    <name type="scientific">Tropilaelaps mercedesae</name>
    <dbReference type="NCBI Taxonomy" id="418985"/>
    <lineage>
        <taxon>Eukaryota</taxon>
        <taxon>Metazoa</taxon>
        <taxon>Ecdysozoa</taxon>
        <taxon>Arthropoda</taxon>
        <taxon>Chelicerata</taxon>
        <taxon>Arachnida</taxon>
        <taxon>Acari</taxon>
        <taxon>Parasitiformes</taxon>
        <taxon>Mesostigmata</taxon>
        <taxon>Gamasina</taxon>
        <taxon>Dermanyssoidea</taxon>
        <taxon>Laelapidae</taxon>
        <taxon>Tropilaelaps</taxon>
    </lineage>
</organism>
<accession>A0A1V9XMQ1</accession>